<keyword evidence="10" id="KW-1185">Reference proteome</keyword>
<keyword evidence="6" id="KW-0012">Acyltransferase</keyword>
<keyword evidence="3" id="KW-0808">Transferase</keyword>
<dbReference type="FunFam" id="3.90.260.10:FF:000001">
    <property type="entry name" value="Protein-glutamine gamma-glutamyltransferase 2"/>
    <property type="match status" value="1"/>
</dbReference>
<dbReference type="Pfam" id="PF00868">
    <property type="entry name" value="Transglut_N"/>
    <property type="match status" value="1"/>
</dbReference>
<sequence>MLVIPSVDRSSCCQTMDHGQQTTHNSGSGGHCRLKLVDFQVHENHTSHETEGLSQKLLVLRRGKPFRVTLLFRDQSWNPHAENLVLQVILGHLSQKILVRFTDKLPSIYHWSATVLSGHVDLMAVTINVCSPVFSSVGLYKLLVHIESRRGRRSYAVGSFVLLYNPWLKGDPVYMPQDAQLQEYVKSDYGLVYMGTNINVSERPWSFGQYEPGVLEACLQLLQISPQHLDDQDQDFIRRADPVYLSRVVCSMVNNDDDMGILMGKWQGSYEGGVNPTAWSGSADILHRWVSSKFKPVCFGQCWVFASVLCTVMRVLGIPSRVVTVFNAAHDGNANMKIEEFYSSTGEKLNLSKDSIWNFHVWVESWMRRPDLGERFDGWQVVDPTPQEKSAGVYVCGPCPVAAVQQKVLRAQYDTPFIYASVDADVVRLIVRQGMVVGRTVDTLCVGQLIYTKSVDSDDPKNLTDTYKLTRPVSTRMCTRSSGEVSGREGPMAMMMCTRSLAEVSGREEDSTSVLDVSLKIEGKPTVGESIRLCINIKNNTFNKKVLMEHVNAQIKEYNSSPQESFWKVHQEVHMSPSEVLTLRHTIPPSEYESFVSSDDIVNVAVVMKDMVTEERVLETLEFNMTSPKITIEVEGGDSIQVRMEHTARVSFTNIFSKALNGAVLTVEGSGLLKDKQVERLTCLKPGEKIEKTVSFTANSTGTKVLMSTFSHDGSPTVVSRGFHKVKVTAAS</sequence>
<evidence type="ECO:0000256" key="3">
    <source>
        <dbReference type="ARBA" id="ARBA00022679"/>
    </source>
</evidence>
<dbReference type="InterPro" id="IPR050779">
    <property type="entry name" value="Transglutaminase"/>
</dbReference>
<dbReference type="EC" id="2.3.2.13" evidence="7"/>
<dbReference type="GO" id="GO:0005739">
    <property type="term" value="C:mitochondrion"/>
    <property type="evidence" value="ECO:0007669"/>
    <property type="project" value="TreeGrafter"/>
</dbReference>
<dbReference type="SMART" id="SM00460">
    <property type="entry name" value="TGc"/>
    <property type="match status" value="1"/>
</dbReference>
<dbReference type="PANTHER" id="PTHR11590">
    <property type="entry name" value="PROTEIN-GLUTAMINE GAMMA-GLUTAMYLTRANSFERASE"/>
    <property type="match status" value="1"/>
</dbReference>
<keyword evidence="5" id="KW-0106">Calcium</keyword>
<dbReference type="EMBL" id="JAGKHQ010000003">
    <property type="protein sequence ID" value="KAG7519642.1"/>
    <property type="molecule type" value="Genomic_DNA"/>
</dbReference>
<gene>
    <name evidence="9" type="ORF">JOB18_012442</name>
</gene>
<accession>A0AAV6ST27</accession>
<evidence type="ECO:0000256" key="4">
    <source>
        <dbReference type="ARBA" id="ARBA00022723"/>
    </source>
</evidence>
<dbReference type="InterPro" id="IPR001102">
    <property type="entry name" value="Transglutaminase_N"/>
</dbReference>
<evidence type="ECO:0000256" key="7">
    <source>
        <dbReference type="ARBA" id="ARBA00024222"/>
    </source>
</evidence>
<dbReference type="InterPro" id="IPR023608">
    <property type="entry name" value="Transglutaminase_animal"/>
</dbReference>
<name>A0AAV6ST27_SOLSE</name>
<evidence type="ECO:0000313" key="10">
    <source>
        <dbReference type="Proteomes" id="UP000693946"/>
    </source>
</evidence>
<organism evidence="9 10">
    <name type="scientific">Solea senegalensis</name>
    <name type="common">Senegalese sole</name>
    <dbReference type="NCBI Taxonomy" id="28829"/>
    <lineage>
        <taxon>Eukaryota</taxon>
        <taxon>Metazoa</taxon>
        <taxon>Chordata</taxon>
        <taxon>Craniata</taxon>
        <taxon>Vertebrata</taxon>
        <taxon>Euteleostomi</taxon>
        <taxon>Actinopterygii</taxon>
        <taxon>Neopterygii</taxon>
        <taxon>Teleostei</taxon>
        <taxon>Neoteleostei</taxon>
        <taxon>Acanthomorphata</taxon>
        <taxon>Carangaria</taxon>
        <taxon>Pleuronectiformes</taxon>
        <taxon>Pleuronectoidei</taxon>
        <taxon>Soleidae</taxon>
        <taxon>Solea</taxon>
    </lineage>
</organism>
<dbReference type="PANTHER" id="PTHR11590:SF80">
    <property type="entry name" value="TRANSGLUTAMINASE 5,-LIKE"/>
    <property type="match status" value="1"/>
</dbReference>
<evidence type="ECO:0000259" key="8">
    <source>
        <dbReference type="SMART" id="SM00460"/>
    </source>
</evidence>
<evidence type="ECO:0000256" key="6">
    <source>
        <dbReference type="ARBA" id="ARBA00023315"/>
    </source>
</evidence>
<reference evidence="9 10" key="1">
    <citation type="journal article" date="2021" name="Sci. Rep.">
        <title>Chromosome anchoring in Senegalese sole (Solea senegalensis) reveals sex-associated markers and genome rearrangements in flatfish.</title>
        <authorList>
            <person name="Guerrero-Cozar I."/>
            <person name="Gomez-Garrido J."/>
            <person name="Berbel C."/>
            <person name="Martinez-Blanch J.F."/>
            <person name="Alioto T."/>
            <person name="Claros M.G."/>
            <person name="Gagnaire P.A."/>
            <person name="Manchado M."/>
        </authorList>
    </citation>
    <scope>NUCLEOTIDE SEQUENCE [LARGE SCALE GENOMIC DNA]</scope>
    <source>
        <strain evidence="9">Sse05_10M</strain>
    </source>
</reference>
<dbReference type="PIRSF" id="PIRSF000459">
    <property type="entry name" value="TGM_EBP42"/>
    <property type="match status" value="1"/>
</dbReference>
<dbReference type="Proteomes" id="UP000693946">
    <property type="component" value="Linkage Group LG11"/>
</dbReference>
<dbReference type="Pfam" id="PF01841">
    <property type="entry name" value="Transglut_core"/>
    <property type="match status" value="1"/>
</dbReference>
<comment type="caution">
    <text evidence="9">The sequence shown here is derived from an EMBL/GenBank/DDBJ whole genome shotgun (WGS) entry which is preliminary data.</text>
</comment>
<evidence type="ECO:0000256" key="1">
    <source>
        <dbReference type="ARBA" id="ARBA00001913"/>
    </source>
</evidence>
<protein>
    <recommendedName>
        <fullName evidence="7">protein-glutamine gamma-glutamyltransferase</fullName>
        <ecNumber evidence="7">2.3.2.13</ecNumber>
    </recommendedName>
</protein>
<proteinExistence type="inferred from homology"/>
<evidence type="ECO:0000256" key="2">
    <source>
        <dbReference type="ARBA" id="ARBA00005968"/>
    </source>
</evidence>
<evidence type="ECO:0000313" key="9">
    <source>
        <dbReference type="EMBL" id="KAG7519642.1"/>
    </source>
</evidence>
<dbReference type="AlphaFoldDB" id="A0AAV6ST27"/>
<dbReference type="GO" id="GO:0046872">
    <property type="term" value="F:metal ion binding"/>
    <property type="evidence" value="ECO:0007669"/>
    <property type="project" value="UniProtKB-KW"/>
</dbReference>
<dbReference type="GO" id="GO:0003810">
    <property type="term" value="F:protein-glutamine gamma-glutamyltransferase activity"/>
    <property type="evidence" value="ECO:0007669"/>
    <property type="project" value="UniProtKB-EC"/>
</dbReference>
<comment type="cofactor">
    <cofactor evidence="1">
        <name>Ca(2+)</name>
        <dbReference type="ChEBI" id="CHEBI:29108"/>
    </cofactor>
</comment>
<comment type="similarity">
    <text evidence="2">Belongs to the transglutaminase superfamily. Transglutaminase family.</text>
</comment>
<feature type="domain" description="Transglutaminase-like" evidence="8">
    <location>
        <begin position="294"/>
        <end position="386"/>
    </location>
</feature>
<keyword evidence="4" id="KW-0479">Metal-binding</keyword>
<evidence type="ECO:0000256" key="5">
    <source>
        <dbReference type="ARBA" id="ARBA00022837"/>
    </source>
</evidence>
<dbReference type="InterPro" id="IPR002931">
    <property type="entry name" value="Transglutaminase-like"/>
</dbReference>